<dbReference type="InterPro" id="IPR043926">
    <property type="entry name" value="ABCG_dom"/>
</dbReference>
<dbReference type="PANTHER" id="PTHR48041:SF63">
    <property type="entry name" value="EARLY GENE AT 23, ISOFORM C"/>
    <property type="match status" value="1"/>
</dbReference>
<name>A0A7J7J7K1_BUGNE</name>
<evidence type="ECO:0000256" key="6">
    <source>
        <dbReference type="ARBA" id="ARBA00022840"/>
    </source>
</evidence>
<evidence type="ECO:0000259" key="10">
    <source>
        <dbReference type="PROSITE" id="PS50893"/>
    </source>
</evidence>
<dbReference type="InterPro" id="IPR013525">
    <property type="entry name" value="ABC2_TM"/>
</dbReference>
<dbReference type="InterPro" id="IPR003593">
    <property type="entry name" value="AAA+_ATPase"/>
</dbReference>
<dbReference type="Pfam" id="PF01061">
    <property type="entry name" value="ABC2_membrane"/>
    <property type="match status" value="1"/>
</dbReference>
<keyword evidence="7 9" id="KW-1133">Transmembrane helix</keyword>
<dbReference type="InterPro" id="IPR027417">
    <property type="entry name" value="P-loop_NTPase"/>
</dbReference>
<dbReference type="InterPro" id="IPR003439">
    <property type="entry name" value="ABC_transporter-like_ATP-bd"/>
</dbReference>
<organism evidence="11 12">
    <name type="scientific">Bugula neritina</name>
    <name type="common">Brown bryozoan</name>
    <name type="synonym">Sertularia neritina</name>
    <dbReference type="NCBI Taxonomy" id="10212"/>
    <lineage>
        <taxon>Eukaryota</taxon>
        <taxon>Metazoa</taxon>
        <taxon>Spiralia</taxon>
        <taxon>Lophotrochozoa</taxon>
        <taxon>Bryozoa</taxon>
        <taxon>Gymnolaemata</taxon>
        <taxon>Cheilostomatida</taxon>
        <taxon>Flustrina</taxon>
        <taxon>Buguloidea</taxon>
        <taxon>Bugulidae</taxon>
        <taxon>Bugula</taxon>
    </lineage>
</organism>
<dbReference type="Proteomes" id="UP000593567">
    <property type="component" value="Unassembled WGS sequence"/>
</dbReference>
<dbReference type="OrthoDB" id="66620at2759"/>
<dbReference type="PANTHER" id="PTHR48041">
    <property type="entry name" value="ABC TRANSPORTER G FAMILY MEMBER 28"/>
    <property type="match status" value="1"/>
</dbReference>
<keyword evidence="5" id="KW-0547">Nucleotide-binding</keyword>
<dbReference type="Pfam" id="PF19055">
    <property type="entry name" value="ABC2_membrane_7"/>
    <property type="match status" value="1"/>
</dbReference>
<evidence type="ECO:0000256" key="8">
    <source>
        <dbReference type="ARBA" id="ARBA00023136"/>
    </source>
</evidence>
<evidence type="ECO:0000256" key="7">
    <source>
        <dbReference type="ARBA" id="ARBA00022989"/>
    </source>
</evidence>
<keyword evidence="3" id="KW-0813">Transport</keyword>
<evidence type="ECO:0000256" key="3">
    <source>
        <dbReference type="ARBA" id="ARBA00022448"/>
    </source>
</evidence>
<evidence type="ECO:0000256" key="2">
    <source>
        <dbReference type="ARBA" id="ARBA00005814"/>
    </source>
</evidence>
<dbReference type="Pfam" id="PF00005">
    <property type="entry name" value="ABC_tran"/>
    <property type="match status" value="1"/>
</dbReference>
<evidence type="ECO:0000256" key="1">
    <source>
        <dbReference type="ARBA" id="ARBA00004141"/>
    </source>
</evidence>
<dbReference type="AlphaFoldDB" id="A0A7J7J7K1"/>
<comment type="subcellular location">
    <subcellularLocation>
        <location evidence="1">Membrane</location>
        <topology evidence="1">Multi-pass membrane protein</topology>
    </subcellularLocation>
</comment>
<gene>
    <name evidence="11" type="ORF">EB796_019552</name>
</gene>
<dbReference type="InterPro" id="IPR050352">
    <property type="entry name" value="ABCG_transporters"/>
</dbReference>
<evidence type="ECO:0000313" key="11">
    <source>
        <dbReference type="EMBL" id="KAF6022142.1"/>
    </source>
</evidence>
<keyword evidence="6" id="KW-0067">ATP-binding</keyword>
<protein>
    <recommendedName>
        <fullName evidence="10">ABC transporter domain-containing protein</fullName>
    </recommendedName>
</protein>
<dbReference type="PROSITE" id="PS00211">
    <property type="entry name" value="ABC_TRANSPORTER_1"/>
    <property type="match status" value="1"/>
</dbReference>
<accession>A0A7J7J7K1</accession>
<dbReference type="GO" id="GO:0016887">
    <property type="term" value="F:ATP hydrolysis activity"/>
    <property type="evidence" value="ECO:0007669"/>
    <property type="project" value="InterPro"/>
</dbReference>
<dbReference type="FunFam" id="3.40.50.300:FF:001276">
    <property type="entry name" value="Uncharacterized protein, isoform A"/>
    <property type="match status" value="1"/>
</dbReference>
<dbReference type="GO" id="GO:0005524">
    <property type="term" value="F:ATP binding"/>
    <property type="evidence" value="ECO:0007669"/>
    <property type="project" value="UniProtKB-KW"/>
</dbReference>
<proteinExistence type="inferred from homology"/>
<feature type="transmembrane region" description="Helical" evidence="9">
    <location>
        <begin position="428"/>
        <end position="447"/>
    </location>
</feature>
<evidence type="ECO:0000256" key="4">
    <source>
        <dbReference type="ARBA" id="ARBA00022692"/>
    </source>
</evidence>
<dbReference type="Gene3D" id="3.40.50.300">
    <property type="entry name" value="P-loop containing nucleotide triphosphate hydrolases"/>
    <property type="match status" value="1"/>
</dbReference>
<dbReference type="SUPFAM" id="SSF52540">
    <property type="entry name" value="P-loop containing nucleoside triphosphate hydrolases"/>
    <property type="match status" value="1"/>
</dbReference>
<dbReference type="GO" id="GO:0140359">
    <property type="term" value="F:ABC-type transporter activity"/>
    <property type="evidence" value="ECO:0007669"/>
    <property type="project" value="InterPro"/>
</dbReference>
<keyword evidence="12" id="KW-1185">Reference proteome</keyword>
<sequence length="516" mass="57462">MSDYYTENPESFRGHQLTFSHLSVLRNKRDILKDVSGAANPGEILAVMGPSGSGKTTLLSLLAGRLSPGRGEVTLNGRLLDKQLRRRISFVLQEDAYLCNLTCWDTLWYTALLRLPGSIPTHKKKEIVSDVVDMLDMRQCLNTKIGNEYIRGISGGEKRKLSIACELLTNPVLMLLDEPTSGLDSSAAHSFCSKIQKVAKSANKTVVMSIHQPSSQLFNMFDKLLLLCDGQVAYYGEAKKCAQHFAALGLPCPTNYNIADHILDQVKSSEDVKRKILRHAANQLKAEITEAGELKNGTADLTEDEGDGYQKLIATPQEESKKATCSRTSVPSESSWSVLNETTPKKLTRSNRVRVYVKEQLAKLEDVKTGLVDQVRTCGADMLPEVEGQICKHTNEFKEKWPTSFAAQHSVLFRRCLKQTWPRVLSKWNVLQMIIIGIFAGILWFQTKAVESEIGNRKGLIFFCIICTSFCCLLDSTISVFSDRAVLNKERVSGYYRLSAYYIAKNVSGIVSGVLD</sequence>
<evidence type="ECO:0000256" key="5">
    <source>
        <dbReference type="ARBA" id="ARBA00022741"/>
    </source>
</evidence>
<dbReference type="PROSITE" id="PS50893">
    <property type="entry name" value="ABC_TRANSPORTER_2"/>
    <property type="match status" value="1"/>
</dbReference>
<reference evidence="11" key="1">
    <citation type="submission" date="2020-06" db="EMBL/GenBank/DDBJ databases">
        <title>Draft genome of Bugula neritina, a colonial animal packing powerful symbionts and potential medicines.</title>
        <authorList>
            <person name="Rayko M."/>
        </authorList>
    </citation>
    <scope>NUCLEOTIDE SEQUENCE [LARGE SCALE GENOMIC DNA]</scope>
    <source>
        <strain evidence="11">Kwan_BN1</strain>
    </source>
</reference>
<dbReference type="GO" id="GO:0005886">
    <property type="term" value="C:plasma membrane"/>
    <property type="evidence" value="ECO:0007669"/>
    <property type="project" value="TreeGrafter"/>
</dbReference>
<feature type="transmembrane region" description="Helical" evidence="9">
    <location>
        <begin position="459"/>
        <end position="481"/>
    </location>
</feature>
<dbReference type="InterPro" id="IPR017871">
    <property type="entry name" value="ABC_transporter-like_CS"/>
</dbReference>
<comment type="caution">
    <text evidence="11">The sequence shown here is derived from an EMBL/GenBank/DDBJ whole genome shotgun (WGS) entry which is preliminary data.</text>
</comment>
<feature type="domain" description="ABC transporter" evidence="10">
    <location>
        <begin position="12"/>
        <end position="254"/>
    </location>
</feature>
<evidence type="ECO:0000313" key="12">
    <source>
        <dbReference type="Proteomes" id="UP000593567"/>
    </source>
</evidence>
<keyword evidence="8 9" id="KW-0472">Membrane</keyword>
<dbReference type="SMART" id="SM00382">
    <property type="entry name" value="AAA"/>
    <property type="match status" value="1"/>
</dbReference>
<evidence type="ECO:0000256" key="9">
    <source>
        <dbReference type="SAM" id="Phobius"/>
    </source>
</evidence>
<comment type="similarity">
    <text evidence="2">Belongs to the ABC transporter superfamily. ABCG family. Eye pigment precursor importer (TC 3.A.1.204) subfamily.</text>
</comment>
<dbReference type="EMBL" id="VXIV02002895">
    <property type="protein sequence ID" value="KAF6022142.1"/>
    <property type="molecule type" value="Genomic_DNA"/>
</dbReference>
<keyword evidence="4 9" id="KW-0812">Transmembrane</keyword>